<dbReference type="InterPro" id="IPR050378">
    <property type="entry name" value="Metallo-dep_Hydrolases_sf"/>
</dbReference>
<dbReference type="Proteomes" id="UP000070657">
    <property type="component" value="Unassembled WGS sequence"/>
</dbReference>
<evidence type="ECO:0000313" key="2">
    <source>
        <dbReference type="EMBL" id="KXA92917.1"/>
    </source>
</evidence>
<dbReference type="PANTHER" id="PTHR11647:SF1">
    <property type="entry name" value="COLLAPSIN RESPONSE MEDIATOR PROTEIN"/>
    <property type="match status" value="1"/>
</dbReference>
<dbReference type="SUPFAM" id="SSF51556">
    <property type="entry name" value="Metallo-dependent hydrolases"/>
    <property type="match status" value="1"/>
</dbReference>
<comment type="caution">
    <text evidence="2">The sequence shown here is derived from an EMBL/GenBank/DDBJ whole genome shotgun (WGS) entry which is preliminary data.</text>
</comment>
<protein>
    <submittedName>
        <fullName evidence="2">Protein fwdA</fullName>
    </submittedName>
</protein>
<dbReference type="CDD" id="cd01304">
    <property type="entry name" value="FMDH_A"/>
    <property type="match status" value="1"/>
</dbReference>
<reference evidence="2 3" key="1">
    <citation type="journal article" date="2016" name="Sci. Rep.">
        <title>Metabolic traits of an uncultured archaeal lineage -MSBL1- from brine pools of the Red Sea.</title>
        <authorList>
            <person name="Mwirichia R."/>
            <person name="Alam I."/>
            <person name="Rashid M."/>
            <person name="Vinu M."/>
            <person name="Ba-Alawi W."/>
            <person name="Anthony Kamau A."/>
            <person name="Kamanda Ngugi D."/>
            <person name="Goker M."/>
            <person name="Klenk H.P."/>
            <person name="Bajic V."/>
            <person name="Stingl U."/>
        </authorList>
    </citation>
    <scope>NUCLEOTIDE SEQUENCE [LARGE SCALE GENOMIC DNA]</scope>
    <source>
        <strain evidence="2">SCGC-AAA259E22</strain>
    </source>
</reference>
<dbReference type="PATRIC" id="fig|1698265.3.peg.617"/>
<dbReference type="InterPro" id="IPR011059">
    <property type="entry name" value="Metal-dep_hydrolase_composite"/>
</dbReference>
<dbReference type="NCBIfam" id="TIGR03121">
    <property type="entry name" value="one_C_dehyd_A"/>
    <property type="match status" value="1"/>
</dbReference>
<dbReference type="InterPro" id="IPR012027">
    <property type="entry name" value="Formylmethanofuran_DH_asu"/>
</dbReference>
<dbReference type="SUPFAM" id="SSF51338">
    <property type="entry name" value="Composite domain of metallo-dependent hydrolases"/>
    <property type="match status" value="2"/>
</dbReference>
<dbReference type="Gene3D" id="2.30.40.10">
    <property type="entry name" value="Urease, subunit C, domain 1"/>
    <property type="match status" value="1"/>
</dbReference>
<keyword evidence="3" id="KW-1185">Reference proteome</keyword>
<dbReference type="PIRSF" id="PIRSF006453">
    <property type="entry name" value="FwdA"/>
    <property type="match status" value="1"/>
</dbReference>
<dbReference type="Pfam" id="PF07969">
    <property type="entry name" value="Amidohydro_3"/>
    <property type="match status" value="1"/>
</dbReference>
<sequence length="570" mass="63257">MSRLVIENGIVYDPKNGVDGEEKDIFIEDGKVVESFSGNDADTIDASGKVVMPGGVDVHSHIAGSKVNAGRKMRPEEGTTYYSKKDYPRSGAGRSVISTFSTGYLYGKMGWTTVIDPAMPPLEARHTHEELADIPIIDKAAYPLVGNNWMVMEFLRKGDTKGLAAFIAWLLRSTKGYALKLVNPGGTESWGWGKNVGGLDDPVAYFDVTPGEIIRGLEEVNELLGLPHSIHVHGNNLGMPGNYKTALDTIDITKGVKPGSNVRDNIIHLTHAQFNSYAGKSWREFQSGAKDVAEKVGERDDVVMDMGQVIFGNTTTMTADGPFQFNLQKLNHLKWINSDVELETGSGIVPFIYRKNHPVNVVQWAVGLELALHLNDPEKLVLTTDHPNGGPFTYYPEVISWLTSEEARKEEMEDMHKNIERATTLPTLDTEFDLVDITKITRSTSAKILGLEDRGHLGPGAVGDVAVYDLNPEKVDISKDYEKVREAFRTASYCVKDGEIVAKDGKIKKDKYGKTLWVDAKVPEDLEKEVGKEIEKKFKRYYTVNINNYPTQEHYLKNPETISIDATGEF</sequence>
<evidence type="ECO:0000313" key="3">
    <source>
        <dbReference type="Proteomes" id="UP000070657"/>
    </source>
</evidence>
<dbReference type="AlphaFoldDB" id="A0A133UFE1"/>
<dbReference type="GO" id="GO:0016810">
    <property type="term" value="F:hydrolase activity, acting on carbon-nitrogen (but not peptide) bonds"/>
    <property type="evidence" value="ECO:0007669"/>
    <property type="project" value="InterPro"/>
</dbReference>
<evidence type="ECO:0000259" key="1">
    <source>
        <dbReference type="Pfam" id="PF07969"/>
    </source>
</evidence>
<dbReference type="PANTHER" id="PTHR11647">
    <property type="entry name" value="HYDRANTOINASE/DIHYDROPYRIMIDINASE FAMILY MEMBER"/>
    <property type="match status" value="1"/>
</dbReference>
<dbReference type="EMBL" id="LHXP01000037">
    <property type="protein sequence ID" value="KXA92917.1"/>
    <property type="molecule type" value="Genomic_DNA"/>
</dbReference>
<organism evidence="2 3">
    <name type="scientific">candidate division MSBL1 archaeon SCGC-AAA259E22</name>
    <dbReference type="NCBI Taxonomy" id="1698265"/>
    <lineage>
        <taxon>Archaea</taxon>
        <taxon>Methanobacteriati</taxon>
        <taxon>Methanobacteriota</taxon>
        <taxon>candidate division MSBL1</taxon>
    </lineage>
</organism>
<accession>A0A133UFE1</accession>
<gene>
    <name evidence="2" type="ORF">AKJ66_03180</name>
</gene>
<proteinExistence type="predicted"/>
<dbReference type="InterPro" id="IPR032466">
    <property type="entry name" value="Metal_Hydrolase"/>
</dbReference>
<dbReference type="InterPro" id="IPR013108">
    <property type="entry name" value="Amidohydro_3"/>
</dbReference>
<feature type="domain" description="Amidohydrolase 3" evidence="1">
    <location>
        <begin position="42"/>
        <end position="502"/>
    </location>
</feature>
<name>A0A133UFE1_9EURY</name>